<reference evidence="2 3" key="1">
    <citation type="submission" date="2019-04" db="EMBL/GenBank/DDBJ databases">
        <title>Taxonomy of novel Haliea sp. from mangrove soil of West Coast of India.</title>
        <authorList>
            <person name="Verma A."/>
            <person name="Kumar P."/>
            <person name="Krishnamurthi S."/>
        </authorList>
    </citation>
    <scope>NUCLEOTIDE SEQUENCE [LARGE SCALE GENOMIC DNA]</scope>
    <source>
        <strain evidence="2 3">SAOS-164</strain>
    </source>
</reference>
<dbReference type="SUPFAM" id="SSF46785">
    <property type="entry name" value="Winged helix' DNA-binding domain"/>
    <property type="match status" value="1"/>
</dbReference>
<dbReference type="AlphaFoldDB" id="A0A4Z0M5R5"/>
<accession>A0A4Z0M5R5</accession>
<dbReference type="EMBL" id="SRLE01000005">
    <property type="protein sequence ID" value="TGD74841.1"/>
    <property type="molecule type" value="Genomic_DNA"/>
</dbReference>
<dbReference type="PANTHER" id="PTHR24567">
    <property type="entry name" value="CRP FAMILY TRANSCRIPTIONAL REGULATORY PROTEIN"/>
    <property type="match status" value="1"/>
</dbReference>
<dbReference type="CDD" id="cd00038">
    <property type="entry name" value="CAP_ED"/>
    <property type="match status" value="1"/>
</dbReference>
<dbReference type="SMART" id="SM00100">
    <property type="entry name" value="cNMP"/>
    <property type="match status" value="1"/>
</dbReference>
<keyword evidence="3" id="KW-1185">Reference proteome</keyword>
<proteinExistence type="predicted"/>
<dbReference type="PANTHER" id="PTHR24567:SF26">
    <property type="entry name" value="REGULATORY PROTEIN YEIL"/>
    <property type="match status" value="1"/>
</dbReference>
<dbReference type="Proteomes" id="UP000298050">
    <property type="component" value="Unassembled WGS sequence"/>
</dbReference>
<dbReference type="GO" id="GO:0005829">
    <property type="term" value="C:cytosol"/>
    <property type="evidence" value="ECO:0007669"/>
    <property type="project" value="TreeGrafter"/>
</dbReference>
<dbReference type="OrthoDB" id="7643467at2"/>
<protein>
    <submittedName>
        <fullName evidence="2">Crp/Fnr family transcriptional regulator</fullName>
    </submittedName>
</protein>
<dbReference type="RefSeq" id="WP_135441979.1">
    <property type="nucleotide sequence ID" value="NZ_SRLE01000005.1"/>
</dbReference>
<dbReference type="Pfam" id="PF00027">
    <property type="entry name" value="cNMP_binding"/>
    <property type="match status" value="1"/>
</dbReference>
<name>A0A4Z0M5R5_9GAMM</name>
<sequence length="240" mass="26683">MSESRIATAKANPGKIDDFTCNDCPVRDRMLFAGIDLRGTEDLLRPVRHLWYEPGETIYHQGGEACALYSVRRGVVKLSSSSPDGDVRIVRLLGPGFTIGLEALVEDAYEHQASALSMVDVCRIPADAVQKLARDQPPLCRRLMQQWHDQLQQADAHLTELTTGVVRERVLRLIHILDDFGRSGDTEFYLPSNQDCAALVAARVESVSRVMASLKRAGYLVRVPSGGWRLDRSRDPAAKE</sequence>
<dbReference type="InterPro" id="IPR000595">
    <property type="entry name" value="cNMP-bd_dom"/>
</dbReference>
<dbReference type="GO" id="GO:0003700">
    <property type="term" value="F:DNA-binding transcription factor activity"/>
    <property type="evidence" value="ECO:0007669"/>
    <property type="project" value="TreeGrafter"/>
</dbReference>
<evidence type="ECO:0000313" key="2">
    <source>
        <dbReference type="EMBL" id="TGD74841.1"/>
    </source>
</evidence>
<gene>
    <name evidence="2" type="ORF">E4634_06500</name>
</gene>
<evidence type="ECO:0000313" key="3">
    <source>
        <dbReference type="Proteomes" id="UP000298050"/>
    </source>
</evidence>
<evidence type="ECO:0000259" key="1">
    <source>
        <dbReference type="PROSITE" id="PS50042"/>
    </source>
</evidence>
<dbReference type="InterPro" id="IPR036390">
    <property type="entry name" value="WH_DNA-bd_sf"/>
</dbReference>
<dbReference type="InterPro" id="IPR018490">
    <property type="entry name" value="cNMP-bd_dom_sf"/>
</dbReference>
<dbReference type="InterPro" id="IPR014710">
    <property type="entry name" value="RmlC-like_jellyroll"/>
</dbReference>
<dbReference type="InterPro" id="IPR050397">
    <property type="entry name" value="Env_Response_Regulators"/>
</dbReference>
<dbReference type="SUPFAM" id="SSF51206">
    <property type="entry name" value="cAMP-binding domain-like"/>
    <property type="match status" value="1"/>
</dbReference>
<dbReference type="PROSITE" id="PS50042">
    <property type="entry name" value="CNMP_BINDING_3"/>
    <property type="match status" value="1"/>
</dbReference>
<feature type="domain" description="Cyclic nucleotide-binding" evidence="1">
    <location>
        <begin position="31"/>
        <end position="121"/>
    </location>
</feature>
<comment type="caution">
    <text evidence="2">The sequence shown here is derived from an EMBL/GenBank/DDBJ whole genome shotgun (WGS) entry which is preliminary data.</text>
</comment>
<dbReference type="Gene3D" id="2.60.120.10">
    <property type="entry name" value="Jelly Rolls"/>
    <property type="match status" value="1"/>
</dbReference>
<organism evidence="2 3">
    <name type="scientific">Mangrovimicrobium sediminis</name>
    <dbReference type="NCBI Taxonomy" id="2562682"/>
    <lineage>
        <taxon>Bacteria</taxon>
        <taxon>Pseudomonadati</taxon>
        <taxon>Pseudomonadota</taxon>
        <taxon>Gammaproteobacteria</taxon>
        <taxon>Cellvibrionales</taxon>
        <taxon>Halieaceae</taxon>
        <taxon>Mangrovimicrobium</taxon>
    </lineage>
</organism>